<reference evidence="1" key="1">
    <citation type="journal article" date="2023" name="G3 (Bethesda)">
        <title>Whole genome assembly and annotation of the endangered Caribbean coral Acropora cervicornis.</title>
        <authorList>
            <person name="Selwyn J.D."/>
            <person name="Vollmer S.V."/>
        </authorList>
    </citation>
    <scope>NUCLEOTIDE SEQUENCE</scope>
    <source>
        <strain evidence="1">K2</strain>
    </source>
</reference>
<reference evidence="1" key="2">
    <citation type="journal article" date="2023" name="Science">
        <title>Genomic signatures of disease resistance in endangered staghorn corals.</title>
        <authorList>
            <person name="Vollmer S.V."/>
            <person name="Selwyn J.D."/>
            <person name="Despard B.A."/>
            <person name="Roesel C.L."/>
        </authorList>
    </citation>
    <scope>NUCLEOTIDE SEQUENCE</scope>
    <source>
        <strain evidence="1">K2</strain>
    </source>
</reference>
<evidence type="ECO:0000313" key="1">
    <source>
        <dbReference type="EMBL" id="KAK2552019.1"/>
    </source>
</evidence>
<dbReference type="Proteomes" id="UP001249851">
    <property type="component" value="Unassembled WGS sequence"/>
</dbReference>
<accession>A0AAD9UVZ9</accession>
<proteinExistence type="predicted"/>
<protein>
    <submittedName>
        <fullName evidence="1">Uncharacterized protein</fullName>
    </submittedName>
</protein>
<evidence type="ECO:0000313" key="2">
    <source>
        <dbReference type="Proteomes" id="UP001249851"/>
    </source>
</evidence>
<name>A0AAD9UVZ9_ACRCE</name>
<comment type="caution">
    <text evidence="1">The sequence shown here is derived from an EMBL/GenBank/DDBJ whole genome shotgun (WGS) entry which is preliminary data.</text>
</comment>
<keyword evidence="2" id="KW-1185">Reference proteome</keyword>
<dbReference type="AlphaFoldDB" id="A0AAD9UVZ9"/>
<gene>
    <name evidence="1" type="ORF">P5673_027034</name>
</gene>
<dbReference type="EMBL" id="JARQWQ010000091">
    <property type="protein sequence ID" value="KAK2552019.1"/>
    <property type="molecule type" value="Genomic_DNA"/>
</dbReference>
<sequence length="91" mass="10455">MKERISIKAELSEWYTNHCIRASTVTSLFISTRWMQEKSAQSQSTTMRGLTHYISKTTSAQKRECSKILRVDTFQPQLGVQQEASEITGIR</sequence>
<organism evidence="1 2">
    <name type="scientific">Acropora cervicornis</name>
    <name type="common">Staghorn coral</name>
    <dbReference type="NCBI Taxonomy" id="6130"/>
    <lineage>
        <taxon>Eukaryota</taxon>
        <taxon>Metazoa</taxon>
        <taxon>Cnidaria</taxon>
        <taxon>Anthozoa</taxon>
        <taxon>Hexacorallia</taxon>
        <taxon>Scleractinia</taxon>
        <taxon>Astrocoeniina</taxon>
        <taxon>Acroporidae</taxon>
        <taxon>Acropora</taxon>
    </lineage>
</organism>